<name>F9CVM3_9ARCH</name>
<reference evidence="2 3" key="1">
    <citation type="journal article" date="2011" name="J. Bacteriol.">
        <title>Genome Sequence of an Ammonia-Oxidizing Soil Archaeon, "Candidatus Nitrosoarchaeum koreensis" MY1.</title>
        <authorList>
            <person name="Kim B.K."/>
            <person name="Jung M.Y."/>
            <person name="Yu D.S."/>
            <person name="Park S.J."/>
            <person name="Oh T.K."/>
            <person name="Rhee S.K."/>
            <person name="Kim J.F."/>
        </authorList>
    </citation>
    <scope>NUCLEOTIDE SEQUENCE [LARGE SCALE GENOMIC DNA]</scope>
    <source>
        <strain evidence="2 3">MY1</strain>
    </source>
</reference>
<accession>F9CVM3</accession>
<dbReference type="EMBL" id="AFPU01000001">
    <property type="protein sequence ID" value="EGP93325.1"/>
    <property type="molecule type" value="Genomic_DNA"/>
</dbReference>
<keyword evidence="1" id="KW-0472">Membrane</keyword>
<keyword evidence="3" id="KW-1185">Reference proteome</keyword>
<gene>
    <name evidence="2" type="ORF">MY1_0560</name>
</gene>
<protein>
    <submittedName>
        <fullName evidence="2">Uncharacterized protein</fullName>
    </submittedName>
</protein>
<comment type="caution">
    <text evidence="2">The sequence shown here is derived from an EMBL/GenBank/DDBJ whole genome shotgun (WGS) entry which is preliminary data.</text>
</comment>
<keyword evidence="1" id="KW-0812">Transmembrane</keyword>
<dbReference type="STRING" id="1001994.MY1_0560"/>
<keyword evidence="1" id="KW-1133">Transmembrane helix</keyword>
<evidence type="ECO:0000256" key="1">
    <source>
        <dbReference type="SAM" id="Phobius"/>
    </source>
</evidence>
<evidence type="ECO:0000313" key="2">
    <source>
        <dbReference type="EMBL" id="EGP93325.1"/>
    </source>
</evidence>
<feature type="transmembrane region" description="Helical" evidence="1">
    <location>
        <begin position="15"/>
        <end position="36"/>
    </location>
</feature>
<evidence type="ECO:0000313" key="3">
    <source>
        <dbReference type="Proteomes" id="UP000004440"/>
    </source>
</evidence>
<proteinExistence type="predicted"/>
<dbReference type="Proteomes" id="UP000004440">
    <property type="component" value="Unassembled WGS sequence"/>
</dbReference>
<dbReference type="AlphaFoldDB" id="F9CVM3"/>
<sequence length="40" mass="4618">MLFLNLMIMSKIKQIIAWIAILGGGIGFFFFSLYAVDFMR</sequence>
<organism evidence="2 3">
    <name type="scientific">Nitrosarchaeum koreense MY1</name>
    <dbReference type="NCBI Taxonomy" id="1001994"/>
    <lineage>
        <taxon>Archaea</taxon>
        <taxon>Nitrososphaerota</taxon>
        <taxon>Nitrososphaeria</taxon>
        <taxon>Nitrosopumilales</taxon>
        <taxon>Nitrosopumilaceae</taxon>
        <taxon>Nitrosarchaeum</taxon>
    </lineage>
</organism>